<keyword evidence="5" id="KW-1185">Reference proteome</keyword>
<dbReference type="CDD" id="cd24008">
    <property type="entry name" value="ASKHA_NBD_GLK"/>
    <property type="match status" value="1"/>
</dbReference>
<dbReference type="InterPro" id="IPR043129">
    <property type="entry name" value="ATPase_NBD"/>
</dbReference>
<sequence length="317" mass="34080">MTKILAADIGGTNSRFAVFEGREGSLEMETSVWFSTTDAADFGHLLILLEDSDFPLRPCDADYVALAVAGPVLGGNSCNPPNIAWEVDLSEAREKYGFSRYILINDFAAQAFAVRTAVMGKALDILPGQPDEQSVVGVIGAGTGLGKAALVPDGRGRWLALSTEGGHSLFPFSGRREFDFQRFMMERCDRQQIIGDLVLSGGGLSSIHAFHTGDELAPAEVVAAFDRHPEVLEWAARFYGRACRHLALDLMATGGIVVSGGVAAKATELVEHDSFGAEFRNSETHRDLLAGIPVRLNRCEDSGLWGAAFSAWQQCVA</sequence>
<dbReference type="PANTHER" id="PTHR47363">
    <property type="entry name" value="GLUCOKINASE"/>
    <property type="match status" value="1"/>
</dbReference>
<dbReference type="GO" id="GO:0005536">
    <property type="term" value="F:D-glucose binding"/>
    <property type="evidence" value="ECO:0007669"/>
    <property type="project" value="InterPro"/>
</dbReference>
<dbReference type="SUPFAM" id="SSF53067">
    <property type="entry name" value="Actin-like ATPase domain"/>
    <property type="match status" value="1"/>
</dbReference>
<keyword evidence="1" id="KW-0808">Transferase</keyword>
<dbReference type="EMBL" id="AP017378">
    <property type="protein sequence ID" value="BBD07010.1"/>
    <property type="molecule type" value="Genomic_DNA"/>
</dbReference>
<organism evidence="4 5">
    <name type="scientific">Desulfovibrio ferrophilus</name>
    <dbReference type="NCBI Taxonomy" id="241368"/>
    <lineage>
        <taxon>Bacteria</taxon>
        <taxon>Pseudomonadati</taxon>
        <taxon>Thermodesulfobacteriota</taxon>
        <taxon>Desulfovibrionia</taxon>
        <taxon>Desulfovibrionales</taxon>
        <taxon>Desulfovibrionaceae</taxon>
        <taxon>Desulfovibrio</taxon>
    </lineage>
</organism>
<evidence type="ECO:0000313" key="4">
    <source>
        <dbReference type="EMBL" id="BBD07010.1"/>
    </source>
</evidence>
<dbReference type="RefSeq" id="WP_126375845.1">
    <property type="nucleotide sequence ID" value="NZ_AP017378.1"/>
</dbReference>
<dbReference type="KEGG" id="dfl:DFE_0284"/>
<dbReference type="Pfam" id="PF02685">
    <property type="entry name" value="Glucokinase"/>
    <property type="match status" value="1"/>
</dbReference>
<dbReference type="OrthoDB" id="257751at2"/>
<evidence type="ECO:0000256" key="1">
    <source>
        <dbReference type="ARBA" id="ARBA00022679"/>
    </source>
</evidence>
<dbReference type="Gene3D" id="3.40.367.20">
    <property type="match status" value="1"/>
</dbReference>
<keyword evidence="2 4" id="KW-0418">Kinase</keyword>
<proteinExistence type="inferred from homology"/>
<evidence type="ECO:0000256" key="2">
    <source>
        <dbReference type="ARBA" id="ARBA00022777"/>
    </source>
</evidence>
<dbReference type="Gene3D" id="3.30.420.40">
    <property type="match status" value="1"/>
</dbReference>
<evidence type="ECO:0000313" key="5">
    <source>
        <dbReference type="Proteomes" id="UP000269883"/>
    </source>
</evidence>
<protein>
    <submittedName>
        <fullName evidence="4">Glucokinase</fullName>
    </submittedName>
</protein>
<accession>A0A2Z6AUW8</accession>
<name>A0A2Z6AUW8_9BACT</name>
<dbReference type="PANTHER" id="PTHR47363:SF1">
    <property type="entry name" value="GLUCOKINASE"/>
    <property type="match status" value="1"/>
</dbReference>
<dbReference type="Proteomes" id="UP000269883">
    <property type="component" value="Chromosome"/>
</dbReference>
<dbReference type="AlphaFoldDB" id="A0A2Z6AUW8"/>
<reference evidence="4 5" key="1">
    <citation type="journal article" date="2018" name="Sci. Adv.">
        <title>Multi-heme cytochromes provide a pathway for survival in energy-limited environments.</title>
        <authorList>
            <person name="Deng X."/>
            <person name="Dohmae N."/>
            <person name="Nealson K.H."/>
            <person name="Hashimoto K."/>
            <person name="Okamoto A."/>
        </authorList>
    </citation>
    <scope>NUCLEOTIDE SEQUENCE [LARGE SCALE GENOMIC DNA]</scope>
    <source>
        <strain evidence="4 5">IS5</strain>
    </source>
</reference>
<gene>
    <name evidence="4" type="ORF">DFE_0284</name>
</gene>
<dbReference type="InterPro" id="IPR003836">
    <property type="entry name" value="Glucokinase"/>
</dbReference>
<evidence type="ECO:0000256" key="3">
    <source>
        <dbReference type="RuleBase" id="RU004046"/>
    </source>
</evidence>
<dbReference type="GO" id="GO:0005524">
    <property type="term" value="F:ATP binding"/>
    <property type="evidence" value="ECO:0007669"/>
    <property type="project" value="InterPro"/>
</dbReference>
<comment type="similarity">
    <text evidence="3">Belongs to the bacterial glucokinase family.</text>
</comment>
<dbReference type="GO" id="GO:0006096">
    <property type="term" value="P:glycolytic process"/>
    <property type="evidence" value="ECO:0007669"/>
    <property type="project" value="InterPro"/>
</dbReference>
<dbReference type="GO" id="GO:0004340">
    <property type="term" value="F:glucokinase activity"/>
    <property type="evidence" value="ECO:0007669"/>
    <property type="project" value="InterPro"/>
</dbReference>